<protein>
    <recommendedName>
        <fullName evidence="4">2OG-Fe(II) oxygenase</fullName>
    </recommendedName>
</protein>
<proteinExistence type="predicted"/>
<dbReference type="RefSeq" id="WP_398711974.1">
    <property type="nucleotide sequence ID" value="NZ_JBIRUI010000015.1"/>
</dbReference>
<evidence type="ECO:0000313" key="3">
    <source>
        <dbReference type="Proteomes" id="UP001611339"/>
    </source>
</evidence>
<comment type="caution">
    <text evidence="2">The sequence shown here is derived from an EMBL/GenBank/DDBJ whole genome shotgun (WGS) entry which is preliminary data.</text>
</comment>
<gene>
    <name evidence="2" type="ORF">ACH407_28975</name>
</gene>
<reference evidence="2 3" key="1">
    <citation type="submission" date="2024-10" db="EMBL/GenBank/DDBJ databases">
        <title>The Natural Products Discovery Center: Release of the First 8490 Sequenced Strains for Exploring Actinobacteria Biosynthetic Diversity.</title>
        <authorList>
            <person name="Kalkreuter E."/>
            <person name="Kautsar S.A."/>
            <person name="Yang D."/>
            <person name="Bader C.D."/>
            <person name="Teijaro C.N."/>
            <person name="Fluegel L."/>
            <person name="Davis C.M."/>
            <person name="Simpson J.R."/>
            <person name="Lauterbach L."/>
            <person name="Steele A.D."/>
            <person name="Gui C."/>
            <person name="Meng S."/>
            <person name="Li G."/>
            <person name="Viehrig K."/>
            <person name="Ye F."/>
            <person name="Su P."/>
            <person name="Kiefer A.F."/>
            <person name="Nichols A."/>
            <person name="Cepeda A.J."/>
            <person name="Yan W."/>
            <person name="Fan B."/>
            <person name="Jiang Y."/>
            <person name="Adhikari A."/>
            <person name="Zheng C.-J."/>
            <person name="Schuster L."/>
            <person name="Cowan T.M."/>
            <person name="Smanski M.J."/>
            <person name="Chevrette M.G."/>
            <person name="De Carvalho L.P.S."/>
            <person name="Shen B."/>
        </authorList>
    </citation>
    <scope>NUCLEOTIDE SEQUENCE [LARGE SCALE GENOMIC DNA]</scope>
    <source>
        <strain evidence="2 3">NPDC020602</strain>
    </source>
</reference>
<organism evidence="2 3">
    <name type="scientific">Streptomyces litmocidini</name>
    <dbReference type="NCBI Taxonomy" id="67318"/>
    <lineage>
        <taxon>Bacteria</taxon>
        <taxon>Bacillati</taxon>
        <taxon>Actinomycetota</taxon>
        <taxon>Actinomycetes</taxon>
        <taxon>Kitasatosporales</taxon>
        <taxon>Streptomycetaceae</taxon>
        <taxon>Streptomyces</taxon>
    </lineage>
</organism>
<keyword evidence="3" id="KW-1185">Reference proteome</keyword>
<accession>A0ABW7UD49</accession>
<sequence>MTHSPATTPHSADASAATADRAVPATSASSRARTLFRPADRSPAELAALAALLRAVPARPVHLDGFLPHEQARALGETVRALPTWEASAVLWNPDRLATRPATPEEWRAAAPEERAAVRDVARGIPALFDDGSRYPAEHRARLSDFFVFAGMGTVLRDLLHRWTAPGSPLTTNVEFARYRHGDTLGEHSDAESDTLFVLNLYLDPAYGADDGGVLGFRDEEGREHLMPPRFNSLSVMPIRPGCVHWVTPWRADRVGRHTVSIAAVPTTSGEVK</sequence>
<evidence type="ECO:0000313" key="2">
    <source>
        <dbReference type="EMBL" id="MFI1717579.1"/>
    </source>
</evidence>
<evidence type="ECO:0000256" key="1">
    <source>
        <dbReference type="SAM" id="MobiDB-lite"/>
    </source>
</evidence>
<feature type="compositionally biased region" description="Low complexity" evidence="1">
    <location>
        <begin position="1"/>
        <end position="28"/>
    </location>
</feature>
<dbReference type="Gene3D" id="2.60.120.620">
    <property type="entry name" value="q2cbj1_9rhob like domain"/>
    <property type="match status" value="1"/>
</dbReference>
<feature type="region of interest" description="Disordered" evidence="1">
    <location>
        <begin position="1"/>
        <end position="36"/>
    </location>
</feature>
<dbReference type="EMBL" id="JBIRUI010000015">
    <property type="protein sequence ID" value="MFI1717579.1"/>
    <property type="molecule type" value="Genomic_DNA"/>
</dbReference>
<evidence type="ECO:0008006" key="4">
    <source>
        <dbReference type="Google" id="ProtNLM"/>
    </source>
</evidence>
<dbReference type="Proteomes" id="UP001611339">
    <property type="component" value="Unassembled WGS sequence"/>
</dbReference>
<name>A0ABW7UD49_9ACTN</name>